<dbReference type="NCBIfam" id="NF041681">
    <property type="entry name" value="HGxxPAAW"/>
    <property type="match status" value="1"/>
</dbReference>
<feature type="region of interest" description="Disordered" evidence="1">
    <location>
        <begin position="61"/>
        <end position="81"/>
    </location>
</feature>
<dbReference type="RefSeq" id="WP_344323759.1">
    <property type="nucleotide sequence ID" value="NZ_BAAAPY010000001.1"/>
</dbReference>
<sequence>MSHGSSKASWTAVLVCLAGILIGGIALIPAPNWVLFTIGAVMTLLAGPIGLIMSRAGLGAERAPGHGRTEQGVDEHRSTLD</sequence>
<evidence type="ECO:0000256" key="2">
    <source>
        <dbReference type="SAM" id="Phobius"/>
    </source>
</evidence>
<dbReference type="EMBL" id="BAAAPY010000001">
    <property type="protein sequence ID" value="GAA2070437.1"/>
    <property type="molecule type" value="Genomic_DNA"/>
</dbReference>
<evidence type="ECO:0000313" key="3">
    <source>
        <dbReference type="EMBL" id="GAA2070437.1"/>
    </source>
</evidence>
<evidence type="ECO:0000313" key="4">
    <source>
        <dbReference type="Proteomes" id="UP001501480"/>
    </source>
</evidence>
<feature type="compositionally biased region" description="Basic and acidic residues" evidence="1">
    <location>
        <begin position="63"/>
        <end position="81"/>
    </location>
</feature>
<organism evidence="3 4">
    <name type="scientific">Aeromicrobium halocynthiae</name>
    <dbReference type="NCBI Taxonomy" id="560557"/>
    <lineage>
        <taxon>Bacteria</taxon>
        <taxon>Bacillati</taxon>
        <taxon>Actinomycetota</taxon>
        <taxon>Actinomycetes</taxon>
        <taxon>Propionibacteriales</taxon>
        <taxon>Nocardioidaceae</taxon>
        <taxon>Aeromicrobium</taxon>
    </lineage>
</organism>
<keyword evidence="2" id="KW-0812">Transmembrane</keyword>
<comment type="caution">
    <text evidence="3">The sequence shown here is derived from an EMBL/GenBank/DDBJ whole genome shotgun (WGS) entry which is preliminary data.</text>
</comment>
<proteinExistence type="predicted"/>
<evidence type="ECO:0000256" key="1">
    <source>
        <dbReference type="SAM" id="MobiDB-lite"/>
    </source>
</evidence>
<protein>
    <submittedName>
        <fullName evidence="3">Uncharacterized protein</fullName>
    </submittedName>
</protein>
<feature type="transmembrane region" description="Helical" evidence="2">
    <location>
        <begin position="34"/>
        <end position="53"/>
    </location>
</feature>
<keyword evidence="2" id="KW-0472">Membrane</keyword>
<keyword evidence="4" id="KW-1185">Reference proteome</keyword>
<keyword evidence="2" id="KW-1133">Transmembrane helix</keyword>
<feature type="transmembrane region" description="Helical" evidence="2">
    <location>
        <begin position="12"/>
        <end position="28"/>
    </location>
</feature>
<accession>A0ABN2VRR8</accession>
<reference evidence="3 4" key="1">
    <citation type="journal article" date="2019" name="Int. J. Syst. Evol. Microbiol.">
        <title>The Global Catalogue of Microorganisms (GCM) 10K type strain sequencing project: providing services to taxonomists for standard genome sequencing and annotation.</title>
        <authorList>
            <consortium name="The Broad Institute Genomics Platform"/>
            <consortium name="The Broad Institute Genome Sequencing Center for Infectious Disease"/>
            <person name="Wu L."/>
            <person name="Ma J."/>
        </authorList>
    </citation>
    <scope>NUCLEOTIDE SEQUENCE [LARGE SCALE GENOMIC DNA]</scope>
    <source>
        <strain evidence="3 4">JCM 15749</strain>
    </source>
</reference>
<name>A0ABN2VRR8_9ACTN</name>
<gene>
    <name evidence="3" type="ORF">GCM10009821_04420</name>
</gene>
<dbReference type="Proteomes" id="UP001501480">
    <property type="component" value="Unassembled WGS sequence"/>
</dbReference>